<dbReference type="EMBL" id="PQFF01000290">
    <property type="protein sequence ID" value="RHZ65297.1"/>
    <property type="molecule type" value="Genomic_DNA"/>
</dbReference>
<accession>A0A397HQW0</accession>
<evidence type="ECO:0000313" key="1">
    <source>
        <dbReference type="EMBL" id="RHZ65297.1"/>
    </source>
</evidence>
<gene>
    <name evidence="1" type="ORF">Glove_318g64</name>
</gene>
<dbReference type="Proteomes" id="UP000266861">
    <property type="component" value="Unassembled WGS sequence"/>
</dbReference>
<keyword evidence="2" id="KW-1185">Reference proteome</keyword>
<reference evidence="1 2" key="1">
    <citation type="submission" date="2018-08" db="EMBL/GenBank/DDBJ databases">
        <title>Genome and evolution of the arbuscular mycorrhizal fungus Diversispora epigaea (formerly Glomus versiforme) and its bacterial endosymbionts.</title>
        <authorList>
            <person name="Sun X."/>
            <person name="Fei Z."/>
            <person name="Harrison M."/>
        </authorList>
    </citation>
    <scope>NUCLEOTIDE SEQUENCE [LARGE SCALE GENOMIC DNA]</scope>
    <source>
        <strain evidence="1 2">IT104</strain>
    </source>
</reference>
<dbReference type="AlphaFoldDB" id="A0A397HQW0"/>
<dbReference type="OrthoDB" id="2384430at2759"/>
<protein>
    <submittedName>
        <fullName evidence="1">Uncharacterized protein</fullName>
    </submittedName>
</protein>
<name>A0A397HQW0_9GLOM</name>
<evidence type="ECO:0000313" key="2">
    <source>
        <dbReference type="Proteomes" id="UP000266861"/>
    </source>
</evidence>
<proteinExistence type="predicted"/>
<organism evidence="1 2">
    <name type="scientific">Diversispora epigaea</name>
    <dbReference type="NCBI Taxonomy" id="1348612"/>
    <lineage>
        <taxon>Eukaryota</taxon>
        <taxon>Fungi</taxon>
        <taxon>Fungi incertae sedis</taxon>
        <taxon>Mucoromycota</taxon>
        <taxon>Glomeromycotina</taxon>
        <taxon>Glomeromycetes</taxon>
        <taxon>Diversisporales</taxon>
        <taxon>Diversisporaceae</taxon>
        <taxon>Diversispora</taxon>
    </lineage>
</organism>
<sequence length="134" mass="15349">MENKIGINEKKAFQWQMKSAEGEIVDNNFYFYEIGTTNDEKKTLLGTRNHSKLNKIKSSIALYLLIICHNNEYSRRIFDDDATMMITITTNTTTMVMTITTTFSFISSICDIANYDDDVVVVVKPIPLIFSDLI</sequence>
<comment type="caution">
    <text evidence="1">The sequence shown here is derived from an EMBL/GenBank/DDBJ whole genome shotgun (WGS) entry which is preliminary data.</text>
</comment>